<keyword evidence="1" id="KW-0472">Membrane</keyword>
<evidence type="ECO:0000259" key="3">
    <source>
        <dbReference type="Pfam" id="PF13478"/>
    </source>
</evidence>
<evidence type="ECO:0000259" key="2">
    <source>
        <dbReference type="Pfam" id="PF02625"/>
    </source>
</evidence>
<dbReference type="PANTHER" id="PTHR30388">
    <property type="entry name" value="ALDEHYDE OXIDOREDUCTASE MOLYBDENUM COFACTOR ASSEMBLY PROTEIN"/>
    <property type="match status" value="1"/>
</dbReference>
<dbReference type="Pfam" id="PF02625">
    <property type="entry name" value="XdhC_CoxI"/>
    <property type="match status" value="1"/>
</dbReference>
<dbReference type="PANTHER" id="PTHR30388:SF4">
    <property type="entry name" value="MOLYBDENUM COFACTOR INSERTION CHAPERONE PAOD"/>
    <property type="match status" value="1"/>
</dbReference>
<evidence type="ECO:0000256" key="1">
    <source>
        <dbReference type="SAM" id="Phobius"/>
    </source>
</evidence>
<sequence length="309" mass="32956">MLQHVSRYDTVSTPRPAMRTDDPLAVLRFAVAAYEAGLAVALVTLIAVRGGSARPPGAQMAVREDGLWCGVVSGGCVEAAAAHEALAAIAEGRDREVIYGQGSPWMDIVLPCGGGITLAIHPLRSLQPLQAVLSAIARRERATLRYARAGQTLTCLHGERQTGPKDAAFDIAFRPCPRLVMFGRTVAIDVTARIARAAGFEVEISDGARPADAQSQIDRDTAVILLYHDLLQEAPLLRAALDASPFYIGALGSYRTHQQRVAMLRQQGYDDGQIARIKAPVGIFPKARDATSLALSILADIAAARQETG</sequence>
<keyword evidence="1" id="KW-0812">Transmembrane</keyword>
<dbReference type="Gene3D" id="3.40.50.720">
    <property type="entry name" value="NAD(P)-binding Rossmann-like Domain"/>
    <property type="match status" value="1"/>
</dbReference>
<accession>A0A6N3HR13</accession>
<dbReference type="InterPro" id="IPR052698">
    <property type="entry name" value="MoCofactor_Util/Proc"/>
</dbReference>
<gene>
    <name evidence="4" type="ORF">EMLFYP7_04184</name>
</gene>
<dbReference type="InterPro" id="IPR003777">
    <property type="entry name" value="XdhC_CoxI"/>
</dbReference>
<keyword evidence="1" id="KW-1133">Transmembrane helix</keyword>
<dbReference type="InterPro" id="IPR027051">
    <property type="entry name" value="XdhC_Rossmann_dom"/>
</dbReference>
<feature type="transmembrane region" description="Helical" evidence="1">
    <location>
        <begin position="25"/>
        <end position="48"/>
    </location>
</feature>
<dbReference type="AlphaFoldDB" id="A0A6N3HR13"/>
<evidence type="ECO:0000313" key="4">
    <source>
        <dbReference type="EMBL" id="VYU78129.1"/>
    </source>
</evidence>
<feature type="domain" description="XdhC- CoxI" evidence="2">
    <location>
        <begin position="35"/>
        <end position="99"/>
    </location>
</feature>
<protein>
    <submittedName>
        <fullName evidence="4">XdhC and CoxI family protein</fullName>
    </submittedName>
</protein>
<dbReference type="Pfam" id="PF13478">
    <property type="entry name" value="XdhC_C"/>
    <property type="match status" value="1"/>
</dbReference>
<name>A0A6N3HR13_9ENTR</name>
<reference evidence="4" key="1">
    <citation type="submission" date="2019-11" db="EMBL/GenBank/DDBJ databases">
        <authorList>
            <person name="Feng L."/>
        </authorList>
    </citation>
    <scope>NUCLEOTIDE SEQUENCE</scope>
    <source>
        <strain evidence="4">EMassiliensisLFYP7</strain>
    </source>
</reference>
<proteinExistence type="predicted"/>
<organism evidence="4">
    <name type="scientific">Phytobacter massiliensis</name>
    <dbReference type="NCBI Taxonomy" id="1485952"/>
    <lineage>
        <taxon>Bacteria</taxon>
        <taxon>Pseudomonadati</taxon>
        <taxon>Pseudomonadota</taxon>
        <taxon>Gammaproteobacteria</taxon>
        <taxon>Enterobacterales</taxon>
        <taxon>Enterobacteriaceae</taxon>
        <taxon>Phytobacter</taxon>
    </lineage>
</organism>
<feature type="domain" description="XdhC Rossmann" evidence="3">
    <location>
        <begin position="179"/>
        <end position="301"/>
    </location>
</feature>
<dbReference type="EMBL" id="CACRTZ010000037">
    <property type="protein sequence ID" value="VYU78129.1"/>
    <property type="molecule type" value="Genomic_DNA"/>
</dbReference>